<feature type="repeat" description="ANK" evidence="3">
    <location>
        <begin position="96"/>
        <end position="118"/>
    </location>
</feature>
<keyword evidence="2" id="KW-0342">GTP-binding</keyword>
<dbReference type="STRING" id="1034943.BN59_03565"/>
<dbReference type="PROSITE" id="PS50088">
    <property type="entry name" value="ANK_REPEAT"/>
    <property type="match status" value="2"/>
</dbReference>
<name>A0A078L1X7_9GAMM</name>
<dbReference type="SUPFAM" id="SSF52540">
    <property type="entry name" value="P-loop containing nucleoside triphosphate hydrolases"/>
    <property type="match status" value="1"/>
</dbReference>
<dbReference type="Gene3D" id="3.40.50.300">
    <property type="entry name" value="P-loop containing nucleotide triphosphate hydrolases"/>
    <property type="match status" value="1"/>
</dbReference>
<evidence type="ECO:0000313" key="5">
    <source>
        <dbReference type="Proteomes" id="UP000044071"/>
    </source>
</evidence>
<keyword evidence="1" id="KW-0547">Nucleotide-binding</keyword>
<dbReference type="GO" id="GO:0003924">
    <property type="term" value="F:GTPase activity"/>
    <property type="evidence" value="ECO:0007669"/>
    <property type="project" value="InterPro"/>
</dbReference>
<dbReference type="InterPro" id="IPR036770">
    <property type="entry name" value="Ankyrin_rpt-contain_sf"/>
</dbReference>
<dbReference type="PRINTS" id="PR00449">
    <property type="entry name" value="RASTRNSFRMNG"/>
</dbReference>
<dbReference type="GO" id="GO:0005525">
    <property type="term" value="F:GTP binding"/>
    <property type="evidence" value="ECO:0007669"/>
    <property type="project" value="UniProtKB-KW"/>
</dbReference>
<dbReference type="Gene3D" id="1.25.40.20">
    <property type="entry name" value="Ankyrin repeat-containing domain"/>
    <property type="match status" value="1"/>
</dbReference>
<dbReference type="AlphaFoldDB" id="A0A078L1X7"/>
<dbReference type="CDD" id="cd00154">
    <property type="entry name" value="Rab"/>
    <property type="match status" value="1"/>
</dbReference>
<dbReference type="PANTHER" id="PTHR47977">
    <property type="entry name" value="RAS-RELATED PROTEIN RAB"/>
    <property type="match status" value="1"/>
</dbReference>
<dbReference type="SMART" id="SM00174">
    <property type="entry name" value="RHO"/>
    <property type="match status" value="1"/>
</dbReference>
<dbReference type="FunFam" id="3.40.50.300:FF:001447">
    <property type="entry name" value="Ras-related protein Rab-1B"/>
    <property type="match status" value="1"/>
</dbReference>
<dbReference type="OrthoDB" id="5652423at2"/>
<dbReference type="InterPro" id="IPR027417">
    <property type="entry name" value="P-loop_NTPase"/>
</dbReference>
<dbReference type="eggNOG" id="COG1100">
    <property type="taxonomic scope" value="Bacteria"/>
</dbReference>
<dbReference type="Pfam" id="PF00071">
    <property type="entry name" value="Ras"/>
    <property type="match status" value="1"/>
</dbReference>
<dbReference type="EMBL" id="CCSB01000004">
    <property type="protein sequence ID" value="CDZ79247.1"/>
    <property type="molecule type" value="Genomic_DNA"/>
</dbReference>
<dbReference type="PROSITE" id="PS51419">
    <property type="entry name" value="RAB"/>
    <property type="match status" value="1"/>
</dbReference>
<feature type="repeat" description="ANK" evidence="3">
    <location>
        <begin position="62"/>
        <end position="94"/>
    </location>
</feature>
<evidence type="ECO:0000256" key="1">
    <source>
        <dbReference type="ARBA" id="ARBA00022741"/>
    </source>
</evidence>
<reference evidence="4 5" key="1">
    <citation type="submission" date="2014-06" db="EMBL/GenBank/DDBJ databases">
        <authorList>
            <person name="Urmite Genomes Urmite Genomes"/>
        </authorList>
    </citation>
    <scope>NUCLEOTIDE SEQUENCE [LARGE SCALE GENOMIC DNA]</scope>
</reference>
<dbReference type="SMART" id="SM00175">
    <property type="entry name" value="RAB"/>
    <property type="match status" value="1"/>
</dbReference>
<organism evidence="4 5">
    <name type="scientific">Legionella massiliensis</name>
    <dbReference type="NCBI Taxonomy" id="1034943"/>
    <lineage>
        <taxon>Bacteria</taxon>
        <taxon>Pseudomonadati</taxon>
        <taxon>Pseudomonadota</taxon>
        <taxon>Gammaproteobacteria</taxon>
        <taxon>Legionellales</taxon>
        <taxon>Legionellaceae</taxon>
        <taxon>Legionella</taxon>
    </lineage>
</organism>
<gene>
    <name evidence="4" type="ORF">BN59_03565</name>
</gene>
<dbReference type="InterPro" id="IPR002110">
    <property type="entry name" value="Ankyrin_rpt"/>
</dbReference>
<dbReference type="SUPFAM" id="SSF48403">
    <property type="entry name" value="Ankyrin repeat"/>
    <property type="match status" value="1"/>
</dbReference>
<protein>
    <submittedName>
        <fullName evidence="4">Ankyrin repeat protein</fullName>
    </submittedName>
</protein>
<dbReference type="InterPro" id="IPR001806">
    <property type="entry name" value="Small_GTPase"/>
</dbReference>
<evidence type="ECO:0000313" key="4">
    <source>
        <dbReference type="EMBL" id="CDZ79247.1"/>
    </source>
</evidence>
<keyword evidence="5" id="KW-1185">Reference proteome</keyword>
<accession>A0A078L1X7</accession>
<evidence type="ECO:0000256" key="3">
    <source>
        <dbReference type="PROSITE-ProRule" id="PRU00023"/>
    </source>
</evidence>
<dbReference type="SMART" id="SM00173">
    <property type="entry name" value="RAS"/>
    <property type="match status" value="1"/>
</dbReference>
<dbReference type="SMART" id="SM00248">
    <property type="entry name" value="ANK"/>
    <property type="match status" value="3"/>
</dbReference>
<keyword evidence="3" id="KW-0040">ANK repeat</keyword>
<dbReference type="Pfam" id="PF12796">
    <property type="entry name" value="Ank_2"/>
    <property type="match status" value="1"/>
</dbReference>
<dbReference type="Proteomes" id="UP000044071">
    <property type="component" value="Unassembled WGS sequence"/>
</dbReference>
<dbReference type="RefSeq" id="WP_044012454.1">
    <property type="nucleotide sequence ID" value="NZ_CCVW01000004.1"/>
</dbReference>
<evidence type="ECO:0000256" key="2">
    <source>
        <dbReference type="ARBA" id="ARBA00023134"/>
    </source>
</evidence>
<dbReference type="InterPro" id="IPR050227">
    <property type="entry name" value="Rab"/>
</dbReference>
<sequence length="871" mass="98047">MLDRELFRKLKLHLANIAKAKSLCSAEEWSRNYEPTNKIFDALIASCTTEEDYELLNSFFDNGRTLFHMAAENGNTHIMRGLLSCNADPNLRDKRRHSTALHLAVEQGNKEVVSFLLEIPTIDATAKDESGVHIISLAAIFPSSLEILKLLLNFIDSGSDLSAPLTGQVLCNNLEAVQLIVSRIVSDTTMTLEQKAFMLEKSIACFIGRTQQEIKTIIVEAWLQLQSLRSDRNSSRDAYLFALPTKAVLPAMSEVNTSEQAATSSNSPIKKQNPQLPSVFLDATGYPLLNTRIMPDGTTIRGSGKTQKYASQHSGYDEEGIPYVRNLPFEEMMKIYLERMDLYCQDPDPVKFAQWLQEFLEYNVIDGITYEPLARIDEHGKLKLTPHTLLLDERQLRTQTPLVIAKSTNRQSKNVLIKNSAARFTPENFAFSQAISCIANIPAIYKKAQLMEKPEFAKLDALDYKYYLDRFLEIEENYHVLARIISTHPLMQAAQTEEQIQQAEVTIKNNFSKDKALSEKDKTFLTHCQKEFSSWDETRAEAIKNMSRLHAKYSSLGQISQSDVFETLSEEDHIEYAAQKRGLAFSRHDLASVGIGAASSSSSSFSAPLWQQASTFSPVNLSKNIKTLMKDHPKPQSSSRPSSSSSTGFAPDFDFQFTVMLVGNSGSGKTSLKRRFTEKTYEDRYIPNPTPDYKMKTVVMGGYTSRLQVWDAPGDRSLVTRSIEAFRQPKPQLGIICFDLTDRSSCLTLYKYVREFTELNCPFIIIGTKVDQLTGNPNEVTFDEFREFCKEANCPGICTSAKEDLNVELAFNIATASLLDKHRPSWLDSPGEIILPPPTRLSKAGFFSKLLRSLRGSDYHPNQDIKQPNTP</sequence>
<proteinExistence type="predicted"/>
<dbReference type="PROSITE" id="PS50297">
    <property type="entry name" value="ANK_REP_REGION"/>
    <property type="match status" value="2"/>
</dbReference>